<dbReference type="InParanoid" id="D7FUZ4"/>
<gene>
    <name evidence="2" type="ORF">Esi_0282_0032</name>
</gene>
<feature type="compositionally biased region" description="Low complexity" evidence="1">
    <location>
        <begin position="455"/>
        <end position="472"/>
    </location>
</feature>
<feature type="compositionally biased region" description="Acidic residues" evidence="1">
    <location>
        <begin position="384"/>
        <end position="398"/>
    </location>
</feature>
<dbReference type="EMBL" id="FN649727">
    <property type="protein sequence ID" value="CBJ31800.1"/>
    <property type="molecule type" value="Genomic_DNA"/>
</dbReference>
<feature type="compositionally biased region" description="Acidic residues" evidence="1">
    <location>
        <begin position="405"/>
        <end position="424"/>
    </location>
</feature>
<dbReference type="Proteomes" id="UP000002630">
    <property type="component" value="Linkage Group LG02"/>
</dbReference>
<sequence length="517" mass="50698">MIVSQAAVAALVWFRSSSGGGFAEIKGVEGPYYQPSADDLGSRICIKCTLAGTALNFGGTGSGGFLSPTNGGKGRRGRHGRGGGRSGSRSPQRQQDQVSFAEGGPIVLDSPVGAEVDKLLSADGPAVFRGLVRRDTPGETVRVRVEVGREQIRVVAEPGDAAAAADGNSPGAEPPGVTVETAAAASVQPLDDVTGGSPEAALATGSGEKRDGGTTEETGAGGEVAAAADGVKPSAAAAAAAAAAASQDGAEAAAVVVLAEGRYSPGVLVTLEPARPTVLRLTVGRGQGGEAAAAVGVRQAPTPPAVVLLLGAVDGIQRDVLALTLRGRRQAALGPGVTVDDYPEETKAHQAHEDYLELKAAAANFASAYDEDGTSATSRSGSSAEDDDDHDDDHEEPDSGSYYDTSEEDDGEEVDTDTGEESGADGETGRGGNHRGGGGGRARRASWKGGGSGSGTLARAASRGSLPAATATAGGGGGGTGAGPQGGVGGVADAAPWEAAGSGGEGEKGAGGGPRSA</sequence>
<evidence type="ECO:0000256" key="1">
    <source>
        <dbReference type="SAM" id="MobiDB-lite"/>
    </source>
</evidence>
<dbReference type="AlphaFoldDB" id="D7FUZ4"/>
<feature type="compositionally biased region" description="Low complexity" evidence="1">
    <location>
        <begin position="374"/>
        <end position="383"/>
    </location>
</feature>
<feature type="compositionally biased region" description="Gly residues" evidence="1">
    <location>
        <begin position="473"/>
        <end position="490"/>
    </location>
</feature>
<organism evidence="2 3">
    <name type="scientific">Ectocarpus siliculosus</name>
    <name type="common">Brown alga</name>
    <name type="synonym">Conferva siliculosa</name>
    <dbReference type="NCBI Taxonomy" id="2880"/>
    <lineage>
        <taxon>Eukaryota</taxon>
        <taxon>Sar</taxon>
        <taxon>Stramenopiles</taxon>
        <taxon>Ochrophyta</taxon>
        <taxon>PX clade</taxon>
        <taxon>Phaeophyceae</taxon>
        <taxon>Ectocarpales</taxon>
        <taxon>Ectocarpaceae</taxon>
        <taxon>Ectocarpus</taxon>
    </lineage>
</organism>
<feature type="compositionally biased region" description="Basic residues" evidence="1">
    <location>
        <begin position="73"/>
        <end position="82"/>
    </location>
</feature>
<feature type="compositionally biased region" description="Gly residues" evidence="1">
    <location>
        <begin position="501"/>
        <end position="517"/>
    </location>
</feature>
<reference evidence="2 3" key="1">
    <citation type="journal article" date="2010" name="Nature">
        <title>The Ectocarpus genome and the independent evolution of multicellularity in brown algae.</title>
        <authorList>
            <person name="Cock J.M."/>
            <person name="Sterck L."/>
            <person name="Rouze P."/>
            <person name="Scornet D."/>
            <person name="Allen A.E."/>
            <person name="Amoutzias G."/>
            <person name="Anthouard V."/>
            <person name="Artiguenave F."/>
            <person name="Aury J.M."/>
            <person name="Badger J.H."/>
            <person name="Beszteri B."/>
            <person name="Billiau K."/>
            <person name="Bonnet E."/>
            <person name="Bothwell J.H."/>
            <person name="Bowler C."/>
            <person name="Boyen C."/>
            <person name="Brownlee C."/>
            <person name="Carrano C.J."/>
            <person name="Charrier B."/>
            <person name="Cho G.Y."/>
            <person name="Coelho S.M."/>
            <person name="Collen J."/>
            <person name="Corre E."/>
            <person name="Da Silva C."/>
            <person name="Delage L."/>
            <person name="Delaroque N."/>
            <person name="Dittami S.M."/>
            <person name="Doulbeau S."/>
            <person name="Elias M."/>
            <person name="Farnham G."/>
            <person name="Gachon C.M."/>
            <person name="Gschloessl B."/>
            <person name="Heesch S."/>
            <person name="Jabbari K."/>
            <person name="Jubin C."/>
            <person name="Kawai H."/>
            <person name="Kimura K."/>
            <person name="Kloareg B."/>
            <person name="Kupper F.C."/>
            <person name="Lang D."/>
            <person name="Le Bail A."/>
            <person name="Leblanc C."/>
            <person name="Lerouge P."/>
            <person name="Lohr M."/>
            <person name="Lopez P.J."/>
            <person name="Martens C."/>
            <person name="Maumus F."/>
            <person name="Michel G."/>
            <person name="Miranda-Saavedra D."/>
            <person name="Morales J."/>
            <person name="Moreau H."/>
            <person name="Motomura T."/>
            <person name="Nagasato C."/>
            <person name="Napoli C.A."/>
            <person name="Nelson D.R."/>
            <person name="Nyvall-Collen P."/>
            <person name="Peters A.F."/>
            <person name="Pommier C."/>
            <person name="Potin P."/>
            <person name="Poulain J."/>
            <person name="Quesneville H."/>
            <person name="Read B."/>
            <person name="Rensing S.A."/>
            <person name="Ritter A."/>
            <person name="Rousvoal S."/>
            <person name="Samanta M."/>
            <person name="Samson G."/>
            <person name="Schroeder D.C."/>
            <person name="Segurens B."/>
            <person name="Strittmatter M."/>
            <person name="Tonon T."/>
            <person name="Tregear J.W."/>
            <person name="Valentin K."/>
            <person name="von Dassow P."/>
            <person name="Yamagishi T."/>
            <person name="Van de Peer Y."/>
            <person name="Wincker P."/>
        </authorList>
    </citation>
    <scope>NUCLEOTIDE SEQUENCE [LARGE SCALE GENOMIC DNA]</scope>
    <source>
        <strain evidence="3">Ec32 / CCAP1310/4</strain>
    </source>
</reference>
<feature type="region of interest" description="Disordered" evidence="1">
    <location>
        <begin position="369"/>
        <end position="517"/>
    </location>
</feature>
<feature type="compositionally biased region" description="Gly residues" evidence="1">
    <location>
        <begin position="429"/>
        <end position="440"/>
    </location>
</feature>
<dbReference type="EMBL" id="FN648467">
    <property type="protein sequence ID" value="CBJ31800.1"/>
    <property type="molecule type" value="Genomic_DNA"/>
</dbReference>
<accession>D7FUZ4</accession>
<feature type="region of interest" description="Disordered" evidence="1">
    <location>
        <begin position="61"/>
        <end position="98"/>
    </location>
</feature>
<feature type="region of interest" description="Disordered" evidence="1">
    <location>
        <begin position="189"/>
        <end position="221"/>
    </location>
</feature>
<evidence type="ECO:0000313" key="2">
    <source>
        <dbReference type="EMBL" id="CBJ31800.1"/>
    </source>
</evidence>
<feature type="compositionally biased region" description="Low complexity" evidence="1">
    <location>
        <begin position="491"/>
        <end position="500"/>
    </location>
</feature>
<evidence type="ECO:0000313" key="3">
    <source>
        <dbReference type="Proteomes" id="UP000002630"/>
    </source>
</evidence>
<proteinExistence type="predicted"/>
<name>D7FUZ4_ECTSI</name>
<keyword evidence="3" id="KW-1185">Reference proteome</keyword>
<protein>
    <submittedName>
        <fullName evidence="2">Uncharacterized protein</fullName>
    </submittedName>
</protein>